<evidence type="ECO:0000259" key="3">
    <source>
        <dbReference type="PROSITE" id="PS51031"/>
    </source>
</evidence>
<proteinExistence type="predicted"/>
<dbReference type="PROSITE" id="PS51031">
    <property type="entry name" value="BESS"/>
    <property type="match status" value="1"/>
</dbReference>
<dbReference type="GO" id="GO:0005634">
    <property type="term" value="C:nucleus"/>
    <property type="evidence" value="ECO:0007669"/>
    <property type="project" value="UniProtKB-SubCell"/>
</dbReference>
<dbReference type="Pfam" id="PF02944">
    <property type="entry name" value="BESS"/>
    <property type="match status" value="1"/>
</dbReference>
<keyword evidence="1" id="KW-0539">Nucleus</keyword>
<dbReference type="Proteomes" id="UP000265160">
    <property type="component" value="LG12"/>
</dbReference>
<dbReference type="GO" id="GO:0003677">
    <property type="term" value="F:DNA binding"/>
    <property type="evidence" value="ECO:0007669"/>
    <property type="project" value="InterPro"/>
</dbReference>
<dbReference type="PANTHER" id="PTHR12243">
    <property type="entry name" value="MADF DOMAIN TRANSCRIPTION FACTOR"/>
    <property type="match status" value="1"/>
</dbReference>
<evidence type="ECO:0000259" key="2">
    <source>
        <dbReference type="PROSITE" id="PS51029"/>
    </source>
</evidence>
<dbReference type="SMART" id="SM00595">
    <property type="entry name" value="MADF"/>
    <property type="match status" value="1"/>
</dbReference>
<comment type="subcellular location">
    <subcellularLocation>
        <location evidence="1">Nucleus</location>
    </subcellularLocation>
</comment>
<dbReference type="GeneTree" id="ENSGT00600000084860"/>
<accession>A0A3P9CSK2</accession>
<dbReference type="STRING" id="106582.ENSMZEP00005025007"/>
<sequence length="201" mass="23133">FSMEEKLISAVANYPELYDASYYFYQDRNKKDLAWRHISEEIGQPEDICRRKWKSLRDTYNKEKRTEKEKRSGSAAGSGRRWKFFALIGFLDPFLTPRETSGNMVQTVGNFSPEDQGQPKEAAGECQSEGPSHYFVVELAILESLKRPRPSPTEHFLLSLVPALESMPPQTRKFVKFQIYKLVFENSTAVLNLETLDPNGQ</sequence>
<organism evidence="4 5">
    <name type="scientific">Maylandia zebra</name>
    <name type="common">zebra mbuna</name>
    <dbReference type="NCBI Taxonomy" id="106582"/>
    <lineage>
        <taxon>Eukaryota</taxon>
        <taxon>Metazoa</taxon>
        <taxon>Chordata</taxon>
        <taxon>Craniata</taxon>
        <taxon>Vertebrata</taxon>
        <taxon>Euteleostomi</taxon>
        <taxon>Actinopterygii</taxon>
        <taxon>Neopterygii</taxon>
        <taxon>Teleostei</taxon>
        <taxon>Neoteleostei</taxon>
        <taxon>Acanthomorphata</taxon>
        <taxon>Ovalentaria</taxon>
        <taxon>Cichlomorphae</taxon>
        <taxon>Cichliformes</taxon>
        <taxon>Cichlidae</taxon>
        <taxon>African cichlids</taxon>
        <taxon>Pseudocrenilabrinae</taxon>
        <taxon>Haplochromini</taxon>
        <taxon>Maylandia</taxon>
        <taxon>Maylandia zebra complex</taxon>
    </lineage>
</organism>
<dbReference type="AlphaFoldDB" id="A0A3P9CSK2"/>
<dbReference type="Pfam" id="PF10545">
    <property type="entry name" value="MADF_DNA_bdg"/>
    <property type="match status" value="1"/>
</dbReference>
<reference evidence="4 5" key="1">
    <citation type="journal article" date="2014" name="Nature">
        <title>The genomic substrate for adaptive radiation in African cichlid fish.</title>
        <authorList>
            <person name="Brawand D."/>
            <person name="Wagner C.E."/>
            <person name="Li Y.I."/>
            <person name="Malinsky M."/>
            <person name="Keller I."/>
            <person name="Fan S."/>
            <person name="Simakov O."/>
            <person name="Ng A.Y."/>
            <person name="Lim Z.W."/>
            <person name="Bezault E."/>
            <person name="Turner-Maier J."/>
            <person name="Johnson J."/>
            <person name="Alcazar R."/>
            <person name="Noh H.J."/>
            <person name="Russell P."/>
            <person name="Aken B."/>
            <person name="Alfoldi J."/>
            <person name="Amemiya C."/>
            <person name="Azzouzi N."/>
            <person name="Baroiller J.F."/>
            <person name="Barloy-Hubler F."/>
            <person name="Berlin A."/>
            <person name="Bloomquist R."/>
            <person name="Carleton K.L."/>
            <person name="Conte M.A."/>
            <person name="D'Cotta H."/>
            <person name="Eshel O."/>
            <person name="Gaffney L."/>
            <person name="Galibert F."/>
            <person name="Gante H.F."/>
            <person name="Gnerre S."/>
            <person name="Greuter L."/>
            <person name="Guyon R."/>
            <person name="Haddad N.S."/>
            <person name="Haerty W."/>
            <person name="Harris R.M."/>
            <person name="Hofmann H.A."/>
            <person name="Hourlier T."/>
            <person name="Hulata G."/>
            <person name="Jaffe D.B."/>
            <person name="Lara M."/>
            <person name="Lee A.P."/>
            <person name="MacCallum I."/>
            <person name="Mwaiko S."/>
            <person name="Nikaido M."/>
            <person name="Nishihara H."/>
            <person name="Ozouf-Costaz C."/>
            <person name="Penman D.J."/>
            <person name="Przybylski D."/>
            <person name="Rakotomanga M."/>
            <person name="Renn S.C.P."/>
            <person name="Ribeiro F.J."/>
            <person name="Ron M."/>
            <person name="Salzburger W."/>
            <person name="Sanchez-Pulido L."/>
            <person name="Santos M.E."/>
            <person name="Searle S."/>
            <person name="Sharpe T."/>
            <person name="Swofford R."/>
            <person name="Tan F.J."/>
            <person name="Williams L."/>
            <person name="Young S."/>
            <person name="Yin S."/>
            <person name="Okada N."/>
            <person name="Kocher T.D."/>
            <person name="Miska E.A."/>
            <person name="Lander E.S."/>
            <person name="Venkatesh B."/>
            <person name="Fernald R.D."/>
            <person name="Meyer A."/>
            <person name="Ponting C.P."/>
            <person name="Streelman J.T."/>
            <person name="Lindblad-Toh K."/>
            <person name="Seehausen O."/>
            <person name="Di Palma F."/>
        </authorList>
    </citation>
    <scope>NUCLEOTIDE SEQUENCE</scope>
</reference>
<dbReference type="InterPro" id="IPR039353">
    <property type="entry name" value="TF_Adf1"/>
</dbReference>
<dbReference type="PROSITE" id="PS51029">
    <property type="entry name" value="MADF"/>
    <property type="match status" value="1"/>
</dbReference>
<reference evidence="4" key="3">
    <citation type="submission" date="2025-09" db="UniProtKB">
        <authorList>
            <consortium name="Ensembl"/>
        </authorList>
    </citation>
    <scope>IDENTIFICATION</scope>
</reference>
<evidence type="ECO:0000256" key="1">
    <source>
        <dbReference type="PROSITE-ProRule" id="PRU00371"/>
    </source>
</evidence>
<feature type="domain" description="BESS" evidence="3">
    <location>
        <begin position="150"/>
        <end position="189"/>
    </location>
</feature>
<evidence type="ECO:0008006" key="6">
    <source>
        <dbReference type="Google" id="ProtNLM"/>
    </source>
</evidence>
<dbReference type="InterPro" id="IPR004210">
    <property type="entry name" value="BESS_motif"/>
</dbReference>
<dbReference type="GO" id="GO:0005667">
    <property type="term" value="C:transcription regulator complex"/>
    <property type="evidence" value="ECO:0007669"/>
    <property type="project" value="TreeGrafter"/>
</dbReference>
<evidence type="ECO:0000313" key="4">
    <source>
        <dbReference type="Ensembl" id="ENSMZEP00005025007.1"/>
    </source>
</evidence>
<dbReference type="InterPro" id="IPR006578">
    <property type="entry name" value="MADF-dom"/>
</dbReference>
<dbReference type="GO" id="GO:0006357">
    <property type="term" value="P:regulation of transcription by RNA polymerase II"/>
    <property type="evidence" value="ECO:0007669"/>
    <property type="project" value="TreeGrafter"/>
</dbReference>
<protein>
    <recommendedName>
        <fullName evidence="6">MADF domain-containing protein</fullName>
    </recommendedName>
</protein>
<feature type="domain" description="MADF" evidence="2">
    <location>
        <begin position="6"/>
        <end position="96"/>
    </location>
</feature>
<dbReference type="PANTHER" id="PTHR12243:SF48">
    <property type="entry name" value="MADF DOMAIN-CONTAINING PROTEIN"/>
    <property type="match status" value="1"/>
</dbReference>
<name>A0A3P9CSK2_9CICH</name>
<dbReference type="Ensembl" id="ENSMZET00005025819.1">
    <property type="protein sequence ID" value="ENSMZEP00005025007.1"/>
    <property type="gene ID" value="ENSMZEG00005018664.1"/>
</dbReference>
<reference evidence="4" key="2">
    <citation type="submission" date="2025-08" db="UniProtKB">
        <authorList>
            <consortium name="Ensembl"/>
        </authorList>
    </citation>
    <scope>IDENTIFICATION</scope>
</reference>
<keyword evidence="5" id="KW-1185">Reference proteome</keyword>
<evidence type="ECO:0000313" key="5">
    <source>
        <dbReference type="Proteomes" id="UP000265160"/>
    </source>
</evidence>